<dbReference type="AlphaFoldDB" id="A0A8X6URT2"/>
<proteinExistence type="predicted"/>
<feature type="region of interest" description="Disordered" evidence="1">
    <location>
        <begin position="6"/>
        <end position="32"/>
    </location>
</feature>
<feature type="compositionally biased region" description="Basic and acidic residues" evidence="1">
    <location>
        <begin position="17"/>
        <end position="32"/>
    </location>
</feature>
<sequence length="89" mass="9824">MIIWVKGVGSGKTKSSSRVEGHGRDLPPQTDRERERDIFTLAIPEQGNIKVGEKGQKGIIVGEVVKEKCTDITAFLLPIHICLRVLLIC</sequence>
<gene>
    <name evidence="2" type="ORF">NPIL_290561</name>
</gene>
<reference evidence="2" key="1">
    <citation type="submission" date="2020-08" db="EMBL/GenBank/DDBJ databases">
        <title>Multicomponent nature underlies the extraordinary mechanical properties of spider dragline silk.</title>
        <authorList>
            <person name="Kono N."/>
            <person name="Nakamura H."/>
            <person name="Mori M."/>
            <person name="Yoshida Y."/>
            <person name="Ohtoshi R."/>
            <person name="Malay A.D."/>
            <person name="Moran D.A.P."/>
            <person name="Tomita M."/>
            <person name="Numata K."/>
            <person name="Arakawa K."/>
        </authorList>
    </citation>
    <scope>NUCLEOTIDE SEQUENCE</scope>
</reference>
<keyword evidence="3" id="KW-1185">Reference proteome</keyword>
<organism evidence="2 3">
    <name type="scientific">Nephila pilipes</name>
    <name type="common">Giant wood spider</name>
    <name type="synonym">Nephila maculata</name>
    <dbReference type="NCBI Taxonomy" id="299642"/>
    <lineage>
        <taxon>Eukaryota</taxon>
        <taxon>Metazoa</taxon>
        <taxon>Ecdysozoa</taxon>
        <taxon>Arthropoda</taxon>
        <taxon>Chelicerata</taxon>
        <taxon>Arachnida</taxon>
        <taxon>Araneae</taxon>
        <taxon>Araneomorphae</taxon>
        <taxon>Entelegynae</taxon>
        <taxon>Araneoidea</taxon>
        <taxon>Nephilidae</taxon>
        <taxon>Nephila</taxon>
    </lineage>
</organism>
<dbReference type="Proteomes" id="UP000887013">
    <property type="component" value="Unassembled WGS sequence"/>
</dbReference>
<accession>A0A8X6URT2</accession>
<protein>
    <submittedName>
        <fullName evidence="2">Uncharacterized protein</fullName>
    </submittedName>
</protein>
<feature type="compositionally biased region" description="Low complexity" evidence="1">
    <location>
        <begin position="6"/>
        <end position="16"/>
    </location>
</feature>
<evidence type="ECO:0000256" key="1">
    <source>
        <dbReference type="SAM" id="MobiDB-lite"/>
    </source>
</evidence>
<comment type="caution">
    <text evidence="2">The sequence shown here is derived from an EMBL/GenBank/DDBJ whole genome shotgun (WGS) entry which is preliminary data.</text>
</comment>
<dbReference type="EMBL" id="BMAW01085163">
    <property type="protein sequence ID" value="GFU41680.1"/>
    <property type="molecule type" value="Genomic_DNA"/>
</dbReference>
<evidence type="ECO:0000313" key="3">
    <source>
        <dbReference type="Proteomes" id="UP000887013"/>
    </source>
</evidence>
<name>A0A8X6URT2_NEPPI</name>
<evidence type="ECO:0000313" key="2">
    <source>
        <dbReference type="EMBL" id="GFU41680.1"/>
    </source>
</evidence>